<feature type="region of interest" description="Disordered" evidence="5">
    <location>
        <begin position="278"/>
        <end position="324"/>
    </location>
</feature>
<feature type="domain" description="MYND-type" evidence="6">
    <location>
        <begin position="706"/>
        <end position="745"/>
    </location>
</feature>
<evidence type="ECO:0000256" key="2">
    <source>
        <dbReference type="ARBA" id="ARBA00022771"/>
    </source>
</evidence>
<evidence type="ECO:0000256" key="1">
    <source>
        <dbReference type="ARBA" id="ARBA00022723"/>
    </source>
</evidence>
<gene>
    <name evidence="7" type="ORF">WJX72_003603</name>
</gene>
<dbReference type="InterPro" id="IPR002893">
    <property type="entry name" value="Znf_MYND"/>
</dbReference>
<comment type="caution">
    <text evidence="7">The sequence shown here is derived from an EMBL/GenBank/DDBJ whole genome shotgun (WGS) entry which is preliminary data.</text>
</comment>
<proteinExistence type="predicted"/>
<keyword evidence="2 4" id="KW-0863">Zinc-finger</keyword>
<dbReference type="SUPFAM" id="SSF144232">
    <property type="entry name" value="HIT/MYND zinc finger-like"/>
    <property type="match status" value="1"/>
</dbReference>
<dbReference type="Proteomes" id="UP001489004">
    <property type="component" value="Unassembled WGS sequence"/>
</dbReference>
<dbReference type="PROSITE" id="PS01360">
    <property type="entry name" value="ZF_MYND_1"/>
    <property type="match status" value="1"/>
</dbReference>
<dbReference type="AlphaFoldDB" id="A0AAW1P4D4"/>
<reference evidence="7 8" key="1">
    <citation type="journal article" date="2024" name="Nat. Commun.">
        <title>Phylogenomics reveals the evolutionary origins of lichenization in chlorophyte algae.</title>
        <authorList>
            <person name="Puginier C."/>
            <person name="Libourel C."/>
            <person name="Otte J."/>
            <person name="Skaloud P."/>
            <person name="Haon M."/>
            <person name="Grisel S."/>
            <person name="Petersen M."/>
            <person name="Berrin J.G."/>
            <person name="Delaux P.M."/>
            <person name="Dal Grande F."/>
            <person name="Keller J."/>
        </authorList>
    </citation>
    <scope>NUCLEOTIDE SEQUENCE [LARGE SCALE GENOMIC DNA]</scope>
    <source>
        <strain evidence="7 8">SAG 2043</strain>
    </source>
</reference>
<keyword evidence="1" id="KW-0479">Metal-binding</keyword>
<keyword evidence="8" id="KW-1185">Reference proteome</keyword>
<sequence length="761" mass="82598">MTGSSGAAVSREMVFTQSRLRELVQAKLPNPERASLVVLVNTRFSDVQLALEGVEEEDAVSTLQAYQRQIAGPATLPPLGLDGARQLLLQDYGAYFSLGKTTALLELWPKLYQLAQPVEGTEAGQEQDDLLYARIRRSMRPDCMMVFALDLQRTDLARLHYLEESLGSANPTILALRMLYSSVCQLGPWEDYGEFLEDMQPQLRASLRPMHVLHFWQAAAGVGDAEHWLAAFTLDEVGAAQPEPKPDQPSWLQHALANFVHLRQRGVPCRRSKDLENDGLAYIGQPGGPDLETGGSGDSTGRRASTDSDDVNDPGSTNPDAGEQQCIAACLPPEERSGRSQRHIQAEVLVQRARDIIFGGPGSNLGLGVLDAIAAFANAAYLSDGCVTPKPMAKWFVEHTPGAWQHFDRLPEAQQAAKLTSFEGALWLLPFCYLKLADNDVREYVELESVGRALCSALDRHKDEWSPQLQRLGLEWRVLKAAALHPRMMALGPLAVDAPNARARKLYAARTTALLKEFTKLAPDKAAAWFFSGRTAERGKSRGDQAAAVAMFRRGAQAAADSGDDLYGACNLWSLLHHLVTGSCGPVFSVAEADKLLEQVLAYEASLRQWGMLAWSLHATGRAEAMAASLEWHEPDGGKTASHANDPIKVESTPPSLQTAGAAGRTEAGPGSDGHPGIESAGGDAASTRRVFTQAELDDLIPGILCDGCGNASLSLKRCAGCKAVEYCSPECQKAHWRPVHKAECQRLKRERQRSLASASG</sequence>
<dbReference type="PROSITE" id="PS50865">
    <property type="entry name" value="ZF_MYND_2"/>
    <property type="match status" value="1"/>
</dbReference>
<protein>
    <recommendedName>
        <fullName evidence="6">MYND-type domain-containing protein</fullName>
    </recommendedName>
</protein>
<name>A0AAW1P4D4_9CHLO</name>
<dbReference type="PANTHER" id="PTHR47570:SF1">
    <property type="entry name" value="ZINC ION BINDING PROTEIN"/>
    <property type="match status" value="1"/>
</dbReference>
<feature type="region of interest" description="Disordered" evidence="5">
    <location>
        <begin position="634"/>
        <end position="686"/>
    </location>
</feature>
<evidence type="ECO:0000256" key="3">
    <source>
        <dbReference type="ARBA" id="ARBA00022833"/>
    </source>
</evidence>
<evidence type="ECO:0000256" key="4">
    <source>
        <dbReference type="PROSITE-ProRule" id="PRU00134"/>
    </source>
</evidence>
<dbReference type="Pfam" id="PF01753">
    <property type="entry name" value="zf-MYND"/>
    <property type="match status" value="1"/>
</dbReference>
<evidence type="ECO:0000313" key="8">
    <source>
        <dbReference type="Proteomes" id="UP001489004"/>
    </source>
</evidence>
<dbReference type="Gene3D" id="6.10.140.2220">
    <property type="match status" value="1"/>
</dbReference>
<keyword evidence="3" id="KW-0862">Zinc</keyword>
<dbReference type="GO" id="GO:0008270">
    <property type="term" value="F:zinc ion binding"/>
    <property type="evidence" value="ECO:0007669"/>
    <property type="project" value="UniProtKB-KW"/>
</dbReference>
<evidence type="ECO:0000259" key="6">
    <source>
        <dbReference type="PROSITE" id="PS50865"/>
    </source>
</evidence>
<evidence type="ECO:0000256" key="5">
    <source>
        <dbReference type="SAM" id="MobiDB-lite"/>
    </source>
</evidence>
<dbReference type="PANTHER" id="PTHR47570">
    <property type="entry name" value="ZINC ION BINDING PROTEIN"/>
    <property type="match status" value="1"/>
</dbReference>
<organism evidence="7 8">
    <name type="scientific">[Myrmecia] bisecta</name>
    <dbReference type="NCBI Taxonomy" id="41462"/>
    <lineage>
        <taxon>Eukaryota</taxon>
        <taxon>Viridiplantae</taxon>
        <taxon>Chlorophyta</taxon>
        <taxon>core chlorophytes</taxon>
        <taxon>Trebouxiophyceae</taxon>
        <taxon>Trebouxiales</taxon>
        <taxon>Trebouxiaceae</taxon>
        <taxon>Myrmecia</taxon>
    </lineage>
</organism>
<accession>A0AAW1P4D4</accession>
<dbReference type="EMBL" id="JALJOR010000020">
    <property type="protein sequence ID" value="KAK9803599.1"/>
    <property type="molecule type" value="Genomic_DNA"/>
</dbReference>
<evidence type="ECO:0000313" key="7">
    <source>
        <dbReference type="EMBL" id="KAK9803599.1"/>
    </source>
</evidence>